<dbReference type="Gene3D" id="1.10.10.10">
    <property type="entry name" value="Winged helix-like DNA-binding domain superfamily/Winged helix DNA-binding domain"/>
    <property type="match status" value="1"/>
</dbReference>
<protein>
    <submittedName>
        <fullName evidence="6">cAMP-binding domain of CRP or a regulatory subunit of cAMP-dependent protein kinases</fullName>
    </submittedName>
</protein>
<dbReference type="PANTHER" id="PTHR24567">
    <property type="entry name" value="CRP FAMILY TRANSCRIPTIONAL REGULATORY PROTEIN"/>
    <property type="match status" value="1"/>
</dbReference>
<dbReference type="InterPro" id="IPR036390">
    <property type="entry name" value="WH_DNA-bd_sf"/>
</dbReference>
<dbReference type="SMART" id="SM00100">
    <property type="entry name" value="cNMP"/>
    <property type="match status" value="1"/>
</dbReference>
<organism evidence="6 7">
    <name type="scientific">Lentzea albida</name>
    <dbReference type="NCBI Taxonomy" id="65499"/>
    <lineage>
        <taxon>Bacteria</taxon>
        <taxon>Bacillati</taxon>
        <taxon>Actinomycetota</taxon>
        <taxon>Actinomycetes</taxon>
        <taxon>Pseudonocardiales</taxon>
        <taxon>Pseudonocardiaceae</taxon>
        <taxon>Lentzea</taxon>
    </lineage>
</organism>
<dbReference type="GO" id="GO:0016301">
    <property type="term" value="F:kinase activity"/>
    <property type="evidence" value="ECO:0007669"/>
    <property type="project" value="UniProtKB-KW"/>
</dbReference>
<keyword evidence="3" id="KW-0804">Transcription</keyword>
<evidence type="ECO:0000313" key="7">
    <source>
        <dbReference type="Proteomes" id="UP000199503"/>
    </source>
</evidence>
<reference evidence="7" key="1">
    <citation type="submission" date="2016-10" db="EMBL/GenBank/DDBJ databases">
        <authorList>
            <person name="Varghese N."/>
            <person name="Submissions S."/>
        </authorList>
    </citation>
    <scope>NUCLEOTIDE SEQUENCE [LARGE SCALE GENOMIC DNA]</scope>
    <source>
        <strain evidence="7">DSM 44437</strain>
    </source>
</reference>
<evidence type="ECO:0000256" key="3">
    <source>
        <dbReference type="ARBA" id="ARBA00023163"/>
    </source>
</evidence>
<keyword evidence="7" id="KW-1185">Reference proteome</keyword>
<dbReference type="Pfam" id="PF13545">
    <property type="entry name" value="HTH_Crp_2"/>
    <property type="match status" value="1"/>
</dbReference>
<evidence type="ECO:0000259" key="5">
    <source>
        <dbReference type="PROSITE" id="PS51063"/>
    </source>
</evidence>
<dbReference type="GO" id="GO:0003677">
    <property type="term" value="F:DNA binding"/>
    <property type="evidence" value="ECO:0007669"/>
    <property type="project" value="UniProtKB-KW"/>
</dbReference>
<dbReference type="Pfam" id="PF00027">
    <property type="entry name" value="cNMP_binding"/>
    <property type="match status" value="1"/>
</dbReference>
<keyword evidence="2" id="KW-0238">DNA-binding</keyword>
<dbReference type="Proteomes" id="UP000199503">
    <property type="component" value="Unassembled WGS sequence"/>
</dbReference>
<keyword evidence="6" id="KW-0808">Transferase</keyword>
<dbReference type="InterPro" id="IPR036388">
    <property type="entry name" value="WH-like_DNA-bd_sf"/>
</dbReference>
<dbReference type="Gene3D" id="2.60.120.10">
    <property type="entry name" value="Jelly Rolls"/>
    <property type="match status" value="1"/>
</dbReference>
<dbReference type="InterPro" id="IPR018490">
    <property type="entry name" value="cNMP-bd_dom_sf"/>
</dbReference>
<evidence type="ECO:0000313" key="6">
    <source>
        <dbReference type="EMBL" id="SER48106.1"/>
    </source>
</evidence>
<feature type="domain" description="HTH crp-type" evidence="5">
    <location>
        <begin position="140"/>
        <end position="209"/>
    </location>
</feature>
<name>A0A1H9PII8_9PSEU</name>
<dbReference type="SMART" id="SM00419">
    <property type="entry name" value="HTH_CRP"/>
    <property type="match status" value="1"/>
</dbReference>
<dbReference type="PRINTS" id="PR00034">
    <property type="entry name" value="HTHCRP"/>
</dbReference>
<sequence>MGIGRSFWGMLDETERAAMLAAATRRTFGPGTVICHQGDETRNVLVVSRGRVRVSRFALNGDETLLAVRGAGDIIGEVAAIDGQGRSATITAVDDVEGILITAAAFIRLCERHPRVVWAVLRVVVSRARAAGDQQDLRTGPSLQRVAGVLLGLAHRDVSDMIATVPLSQRELAAIAGISRETLVRALKTLREAGIIATRRSHVEILREDELRAVCGI</sequence>
<dbReference type="EMBL" id="FOFV01000009">
    <property type="protein sequence ID" value="SER48106.1"/>
    <property type="molecule type" value="Genomic_DNA"/>
</dbReference>
<dbReference type="PROSITE" id="PS50042">
    <property type="entry name" value="CNMP_BINDING_3"/>
    <property type="match status" value="1"/>
</dbReference>
<dbReference type="AlphaFoldDB" id="A0A1H9PII8"/>
<evidence type="ECO:0000259" key="4">
    <source>
        <dbReference type="PROSITE" id="PS50042"/>
    </source>
</evidence>
<dbReference type="RefSeq" id="WP_245786312.1">
    <property type="nucleotide sequence ID" value="NZ_FOFV01000009.1"/>
</dbReference>
<dbReference type="PANTHER" id="PTHR24567:SF74">
    <property type="entry name" value="HTH-TYPE TRANSCRIPTIONAL REGULATOR ARCR"/>
    <property type="match status" value="1"/>
</dbReference>
<dbReference type="STRING" id="65499.SAMN04488000_109132"/>
<keyword evidence="6" id="KW-0418">Kinase</keyword>
<dbReference type="InterPro" id="IPR050397">
    <property type="entry name" value="Env_Response_Regulators"/>
</dbReference>
<dbReference type="InterPro" id="IPR000595">
    <property type="entry name" value="cNMP-bd_dom"/>
</dbReference>
<feature type="domain" description="Cyclic nucleotide-binding" evidence="4">
    <location>
        <begin position="7"/>
        <end position="109"/>
    </location>
</feature>
<evidence type="ECO:0000256" key="1">
    <source>
        <dbReference type="ARBA" id="ARBA00023015"/>
    </source>
</evidence>
<gene>
    <name evidence="6" type="ORF">SAMN04488000_109132</name>
</gene>
<dbReference type="InterPro" id="IPR012318">
    <property type="entry name" value="HTH_CRP"/>
</dbReference>
<accession>A0A1H9PII8</accession>
<dbReference type="GO" id="GO:0005829">
    <property type="term" value="C:cytosol"/>
    <property type="evidence" value="ECO:0007669"/>
    <property type="project" value="TreeGrafter"/>
</dbReference>
<dbReference type="GO" id="GO:0003700">
    <property type="term" value="F:DNA-binding transcription factor activity"/>
    <property type="evidence" value="ECO:0007669"/>
    <property type="project" value="TreeGrafter"/>
</dbReference>
<proteinExistence type="predicted"/>
<dbReference type="CDD" id="cd00038">
    <property type="entry name" value="CAP_ED"/>
    <property type="match status" value="1"/>
</dbReference>
<dbReference type="InterPro" id="IPR014710">
    <property type="entry name" value="RmlC-like_jellyroll"/>
</dbReference>
<dbReference type="PROSITE" id="PS51063">
    <property type="entry name" value="HTH_CRP_2"/>
    <property type="match status" value="1"/>
</dbReference>
<evidence type="ECO:0000256" key="2">
    <source>
        <dbReference type="ARBA" id="ARBA00023125"/>
    </source>
</evidence>
<keyword evidence="1" id="KW-0805">Transcription regulation</keyword>
<dbReference type="SUPFAM" id="SSF51206">
    <property type="entry name" value="cAMP-binding domain-like"/>
    <property type="match status" value="1"/>
</dbReference>
<dbReference type="SUPFAM" id="SSF46785">
    <property type="entry name" value="Winged helix' DNA-binding domain"/>
    <property type="match status" value="1"/>
</dbReference>